<gene>
    <name evidence="2" type="ORF">VFH_I081200</name>
</gene>
<dbReference type="PANTHER" id="PTHR46354:SF12">
    <property type="entry name" value="DNA-BINDING PROTEIN-LIKE PROTEIN"/>
    <property type="match status" value="1"/>
</dbReference>
<proteinExistence type="predicted"/>
<dbReference type="PANTHER" id="PTHR46354">
    <property type="entry name" value="DOG1 DOMAIN-CONTAINING PROTEIN"/>
    <property type="match status" value="1"/>
</dbReference>
<protein>
    <recommendedName>
        <fullName evidence="1">DOG1 domain-containing protein</fullName>
    </recommendedName>
</protein>
<dbReference type="PROSITE" id="PS51806">
    <property type="entry name" value="DOG1"/>
    <property type="match status" value="1"/>
</dbReference>
<feature type="domain" description="DOG1" evidence="1">
    <location>
        <begin position="3"/>
        <end position="216"/>
    </location>
</feature>
<sequence length="220" mass="25163">MTTSTFAQFYASWYDQFTRLINQLTTPPNQTDTQEQIRKVMSHHEDYFNAKSTAAEKDPLHVLASPWATTLEQSLHWIAGWRPTTAFHLIYTESSLLFESHIIDILRGLRTGDLGDLSPTQFRRVSDLQCDTEENAITEELSEWQDSATDMMGSEAEINDKIQRLVGIIKKADELRLRTLRSVVEFLSPQQAIEFLIASAELLVGIRGWGLNHDRSLPRI</sequence>
<dbReference type="GO" id="GO:0006351">
    <property type="term" value="P:DNA-templated transcription"/>
    <property type="evidence" value="ECO:0007669"/>
    <property type="project" value="InterPro"/>
</dbReference>
<keyword evidence="3" id="KW-1185">Reference proteome</keyword>
<evidence type="ECO:0000313" key="2">
    <source>
        <dbReference type="EMBL" id="CAI8593240.1"/>
    </source>
</evidence>
<reference evidence="2 3" key="1">
    <citation type="submission" date="2023-01" db="EMBL/GenBank/DDBJ databases">
        <authorList>
            <person name="Kreplak J."/>
        </authorList>
    </citation>
    <scope>NUCLEOTIDE SEQUENCE [LARGE SCALE GENOMIC DNA]</scope>
</reference>
<dbReference type="Proteomes" id="UP001157006">
    <property type="component" value="Chromosome 1S"/>
</dbReference>
<dbReference type="AlphaFoldDB" id="A0AAV0Z3W2"/>
<evidence type="ECO:0000313" key="3">
    <source>
        <dbReference type="Proteomes" id="UP001157006"/>
    </source>
</evidence>
<name>A0AAV0Z3W2_VICFA</name>
<dbReference type="InterPro" id="IPR025422">
    <property type="entry name" value="TGA_domain"/>
</dbReference>
<organism evidence="2 3">
    <name type="scientific">Vicia faba</name>
    <name type="common">Broad bean</name>
    <name type="synonym">Faba vulgaris</name>
    <dbReference type="NCBI Taxonomy" id="3906"/>
    <lineage>
        <taxon>Eukaryota</taxon>
        <taxon>Viridiplantae</taxon>
        <taxon>Streptophyta</taxon>
        <taxon>Embryophyta</taxon>
        <taxon>Tracheophyta</taxon>
        <taxon>Spermatophyta</taxon>
        <taxon>Magnoliopsida</taxon>
        <taxon>eudicotyledons</taxon>
        <taxon>Gunneridae</taxon>
        <taxon>Pentapetalae</taxon>
        <taxon>rosids</taxon>
        <taxon>fabids</taxon>
        <taxon>Fabales</taxon>
        <taxon>Fabaceae</taxon>
        <taxon>Papilionoideae</taxon>
        <taxon>50 kb inversion clade</taxon>
        <taxon>NPAAA clade</taxon>
        <taxon>Hologalegina</taxon>
        <taxon>IRL clade</taxon>
        <taxon>Fabeae</taxon>
        <taxon>Vicia</taxon>
    </lineage>
</organism>
<dbReference type="Pfam" id="PF14144">
    <property type="entry name" value="DOG1"/>
    <property type="match status" value="1"/>
</dbReference>
<dbReference type="GO" id="GO:0043565">
    <property type="term" value="F:sequence-specific DNA binding"/>
    <property type="evidence" value="ECO:0007669"/>
    <property type="project" value="InterPro"/>
</dbReference>
<accession>A0AAV0Z3W2</accession>
<evidence type="ECO:0000259" key="1">
    <source>
        <dbReference type="PROSITE" id="PS51806"/>
    </source>
</evidence>
<dbReference type="InterPro" id="IPR051886">
    <property type="entry name" value="Seed_Dev/Stress_Resp_Reg"/>
</dbReference>
<dbReference type="EMBL" id="OX451735">
    <property type="protein sequence ID" value="CAI8593240.1"/>
    <property type="molecule type" value="Genomic_DNA"/>
</dbReference>